<name>A0A642KT31_BACFG</name>
<proteinExistence type="predicted"/>
<evidence type="ECO:0000313" key="2">
    <source>
        <dbReference type="Proteomes" id="UP000436803"/>
    </source>
</evidence>
<protein>
    <submittedName>
        <fullName evidence="1">Uncharacterized protein</fullName>
    </submittedName>
</protein>
<dbReference type="AlphaFoldDB" id="A0A642KT31"/>
<reference evidence="1 2" key="1">
    <citation type="journal article" date="2019" name="Nat. Med.">
        <title>A library of human gut bacterial isolates paired with longitudinal multiomics data enables mechanistic microbiome research.</title>
        <authorList>
            <person name="Poyet M."/>
            <person name="Groussin M."/>
            <person name="Gibbons S.M."/>
            <person name="Avila-Pacheco J."/>
            <person name="Jiang X."/>
            <person name="Kearney S.M."/>
            <person name="Perrotta A.R."/>
            <person name="Berdy B."/>
            <person name="Zhao S."/>
            <person name="Lieberman T.D."/>
            <person name="Swanson P.K."/>
            <person name="Smith M."/>
            <person name="Roesemann S."/>
            <person name="Alexander J.E."/>
            <person name="Rich S.A."/>
            <person name="Livny J."/>
            <person name="Vlamakis H."/>
            <person name="Clish C."/>
            <person name="Bullock K."/>
            <person name="Deik A."/>
            <person name="Scott J."/>
            <person name="Pierce K.A."/>
            <person name="Xavier R.J."/>
            <person name="Alm E.J."/>
        </authorList>
    </citation>
    <scope>NUCLEOTIDE SEQUENCE [LARGE SCALE GENOMIC DNA]</scope>
    <source>
        <strain evidence="1 2">BIOML-A7</strain>
    </source>
</reference>
<dbReference type="Proteomes" id="UP000436803">
    <property type="component" value="Unassembled WGS sequence"/>
</dbReference>
<accession>A0A642KT31</accession>
<gene>
    <name evidence="1" type="ORF">F2Z29_11310</name>
</gene>
<organism evidence="1 2">
    <name type="scientific">Bacteroides fragilis</name>
    <dbReference type="NCBI Taxonomy" id="817"/>
    <lineage>
        <taxon>Bacteria</taxon>
        <taxon>Pseudomonadati</taxon>
        <taxon>Bacteroidota</taxon>
        <taxon>Bacteroidia</taxon>
        <taxon>Bacteroidales</taxon>
        <taxon>Bacteroidaceae</taxon>
        <taxon>Bacteroides</taxon>
    </lineage>
</organism>
<dbReference type="Gene3D" id="2.10.10.90">
    <property type="match status" value="1"/>
</dbReference>
<evidence type="ECO:0000313" key="1">
    <source>
        <dbReference type="EMBL" id="KAA5173904.1"/>
    </source>
</evidence>
<dbReference type="EMBL" id="VWAW01000008">
    <property type="protein sequence ID" value="KAA5173904.1"/>
    <property type="molecule type" value="Genomic_DNA"/>
</dbReference>
<sequence length="339" mass="40070">MYRRFLNDSDYLSLLTPEALSQITRNDTGRFTQAEEAAEMSIVEYLSENYEVVQELNRGKYIAEYDRRITFPVGAHIYLENRIYEVTQSISGYKAPSLVEYWEEHLDMNLDVDAINNYSQFGTYYKGNIVKYNEILYICLQDNGYKFNNIRIPLVNGWLEAHYFDWEPVEYNLWDVVSYEGVFYTLMSLDNFDNNITPLESENWGAIADYDSSYNQYELNGHEYVVYEGKVFYPELDVNSDIPEVEINLSLHDPRNYNLKKHMVRLAVYELTKLIAPNNVSVVRLRDYEDSMKWLNDAAKLRLNPQIARRLAEDKKPVMDWQLATFQTSYDPYKNPWLT</sequence>
<comment type="caution">
    <text evidence="1">The sequence shown here is derived from an EMBL/GenBank/DDBJ whole genome shotgun (WGS) entry which is preliminary data.</text>
</comment>